<evidence type="ECO:0000259" key="11">
    <source>
        <dbReference type="SMART" id="SM00848"/>
    </source>
</evidence>
<keyword evidence="8" id="KW-0325">Glycoprotein</keyword>
<reference evidence="12" key="1">
    <citation type="journal article" date="2021" name="Nat. Commun.">
        <title>Genomic analyses provide insights into spinach domestication and the genetic basis of agronomic traits.</title>
        <authorList>
            <person name="Cai X."/>
            <person name="Sun X."/>
            <person name="Xu C."/>
            <person name="Sun H."/>
            <person name="Wang X."/>
            <person name="Ge C."/>
            <person name="Zhang Z."/>
            <person name="Wang Q."/>
            <person name="Fei Z."/>
            <person name="Jiao C."/>
            <person name="Wang Q."/>
        </authorList>
    </citation>
    <scope>NUCLEOTIDE SEQUENCE [LARGE SCALE GENOMIC DNA]</scope>
    <source>
        <strain evidence="12">cv. Varoflay</strain>
    </source>
</reference>
<comment type="similarity">
    <text evidence="1">Belongs to the peptidase C1 family.</text>
</comment>
<keyword evidence="6" id="KW-0865">Zymogen</keyword>
<gene>
    <name evidence="13" type="primary">LOC110789554</name>
</gene>
<dbReference type="Pfam" id="PF08246">
    <property type="entry name" value="Inhibitor_I29"/>
    <property type="match status" value="1"/>
</dbReference>
<dbReference type="PROSITE" id="PS00139">
    <property type="entry name" value="THIOL_PROTEASE_CYS"/>
    <property type="match status" value="1"/>
</dbReference>
<keyword evidence="12" id="KW-1185">Reference proteome</keyword>
<dbReference type="AlphaFoldDB" id="A0A9R0IIH4"/>
<protein>
    <submittedName>
        <fullName evidence="13">Cysteine protease RD19A</fullName>
    </submittedName>
</protein>
<name>A0A9R0IIH4_SPIOL</name>
<proteinExistence type="inferred from homology"/>
<reference evidence="13" key="2">
    <citation type="submission" date="2025-08" db="UniProtKB">
        <authorList>
            <consortium name="RefSeq"/>
        </authorList>
    </citation>
    <scope>IDENTIFICATION</scope>
    <source>
        <tissue evidence="13">Leaf</tissue>
    </source>
</reference>
<dbReference type="InterPro" id="IPR039417">
    <property type="entry name" value="Peptidase_C1A_papain-like"/>
</dbReference>
<evidence type="ECO:0000256" key="2">
    <source>
        <dbReference type="ARBA" id="ARBA00022670"/>
    </source>
</evidence>
<feature type="signal peptide" evidence="9">
    <location>
        <begin position="1"/>
        <end position="20"/>
    </location>
</feature>
<keyword evidence="4" id="KW-0378">Hydrolase</keyword>
<dbReference type="PROSITE" id="PS00640">
    <property type="entry name" value="THIOL_PROTEASE_ASN"/>
    <property type="match status" value="1"/>
</dbReference>
<dbReference type="InterPro" id="IPR025661">
    <property type="entry name" value="Pept_asp_AS"/>
</dbReference>
<evidence type="ECO:0000256" key="5">
    <source>
        <dbReference type="ARBA" id="ARBA00022807"/>
    </source>
</evidence>
<dbReference type="CDD" id="cd02248">
    <property type="entry name" value="Peptidase_C1A"/>
    <property type="match status" value="1"/>
</dbReference>
<dbReference type="GO" id="GO:0005615">
    <property type="term" value="C:extracellular space"/>
    <property type="evidence" value="ECO:0000318"/>
    <property type="project" value="GO_Central"/>
</dbReference>
<dbReference type="GO" id="GO:0051603">
    <property type="term" value="P:proteolysis involved in protein catabolic process"/>
    <property type="evidence" value="ECO:0000318"/>
    <property type="project" value="GO_Central"/>
</dbReference>
<feature type="domain" description="Cathepsin propeptide inhibitor" evidence="11">
    <location>
        <begin position="57"/>
        <end position="113"/>
    </location>
</feature>
<dbReference type="KEGG" id="soe:110789554"/>
<dbReference type="Gene3D" id="3.90.70.10">
    <property type="entry name" value="Cysteine proteinases"/>
    <property type="match status" value="1"/>
</dbReference>
<accession>A0A9R0IIH4</accession>
<dbReference type="Proteomes" id="UP000813463">
    <property type="component" value="Chromosome 4"/>
</dbReference>
<dbReference type="Pfam" id="PF00112">
    <property type="entry name" value="Peptidase_C1"/>
    <property type="match status" value="1"/>
</dbReference>
<sequence length="373" mass="40988">MALSFSLITFSLLILTTAIAGELPVTGELPEDSLIRQVVGGGNDASSLDLSQPHHHFSLFKERFGKSYSSQEEHDYRFEIFKANLRQAQRHQALDPTAVHGVTRFSDLTQSEFMNEFLGVRTRLKYPSHANKAPILPTDELPLDFDWRELGAVTPPKDQGGCGSCWSFSTTGAMEGAHFIATGKLESLSEQQLLDCDRECDPEGESDDCDQGCQGGLMNNAFEYLLKAGGLMLEKDYPYTARNGRCRFDKSKIAAKVANFSVIPVDEGQIAANLVKNGPLAVGINARYMSSYISGVSCPLTCSADLEHGVLIVGYGSAGYSSMRKEEKPYWIIKNSWGEYWGENGYYRLCRGYDLCGVNTMVSTVAAAPVTPH</sequence>
<evidence type="ECO:0000256" key="8">
    <source>
        <dbReference type="ARBA" id="ARBA00023180"/>
    </source>
</evidence>
<evidence type="ECO:0000256" key="4">
    <source>
        <dbReference type="ARBA" id="ARBA00022801"/>
    </source>
</evidence>
<keyword evidence="5" id="KW-0788">Thiol protease</keyword>
<dbReference type="InterPro" id="IPR013128">
    <property type="entry name" value="Peptidase_C1A"/>
</dbReference>
<dbReference type="PRINTS" id="PR00705">
    <property type="entry name" value="PAPAIN"/>
</dbReference>
<dbReference type="GO" id="GO:0005764">
    <property type="term" value="C:lysosome"/>
    <property type="evidence" value="ECO:0000318"/>
    <property type="project" value="GO_Central"/>
</dbReference>
<keyword evidence="2 13" id="KW-0645">Protease</keyword>
<evidence type="ECO:0000313" key="13">
    <source>
        <dbReference type="RefSeq" id="XP_021849942.1"/>
    </source>
</evidence>
<dbReference type="InterPro" id="IPR000668">
    <property type="entry name" value="Peptidase_C1A_C"/>
</dbReference>
<dbReference type="OrthoDB" id="10253408at2759"/>
<dbReference type="InterPro" id="IPR013201">
    <property type="entry name" value="Prot_inhib_I29"/>
</dbReference>
<dbReference type="SMART" id="SM00645">
    <property type="entry name" value="Pept_C1"/>
    <property type="match status" value="1"/>
</dbReference>
<evidence type="ECO:0000256" key="6">
    <source>
        <dbReference type="ARBA" id="ARBA00023145"/>
    </source>
</evidence>
<evidence type="ECO:0000256" key="7">
    <source>
        <dbReference type="ARBA" id="ARBA00023157"/>
    </source>
</evidence>
<dbReference type="PANTHER" id="PTHR12411">
    <property type="entry name" value="CYSTEINE PROTEASE FAMILY C1-RELATED"/>
    <property type="match status" value="1"/>
</dbReference>
<dbReference type="GeneID" id="110789554"/>
<dbReference type="SMART" id="SM00848">
    <property type="entry name" value="Inhibitor_I29"/>
    <property type="match status" value="1"/>
</dbReference>
<evidence type="ECO:0000256" key="1">
    <source>
        <dbReference type="ARBA" id="ARBA00008455"/>
    </source>
</evidence>
<dbReference type="SUPFAM" id="SSF54001">
    <property type="entry name" value="Cysteine proteinases"/>
    <property type="match status" value="1"/>
</dbReference>
<dbReference type="FunFam" id="3.90.70.10:FF:000057">
    <property type="entry name" value="Cysteine protease RD19A"/>
    <property type="match status" value="1"/>
</dbReference>
<feature type="domain" description="Peptidase C1A papain C-terminal" evidence="10">
    <location>
        <begin position="141"/>
        <end position="366"/>
    </location>
</feature>
<evidence type="ECO:0000256" key="9">
    <source>
        <dbReference type="SAM" id="SignalP"/>
    </source>
</evidence>
<dbReference type="RefSeq" id="XP_021849942.1">
    <property type="nucleotide sequence ID" value="XM_021994250.2"/>
</dbReference>
<evidence type="ECO:0000259" key="10">
    <source>
        <dbReference type="SMART" id="SM00645"/>
    </source>
</evidence>
<feature type="chain" id="PRO_5040141609" evidence="9">
    <location>
        <begin position="21"/>
        <end position="373"/>
    </location>
</feature>
<dbReference type="InterPro" id="IPR000169">
    <property type="entry name" value="Pept_cys_AS"/>
</dbReference>
<keyword evidence="7" id="KW-1015">Disulfide bond</keyword>
<evidence type="ECO:0000256" key="3">
    <source>
        <dbReference type="ARBA" id="ARBA00022729"/>
    </source>
</evidence>
<keyword evidence="3 9" id="KW-0732">Signal</keyword>
<dbReference type="GO" id="GO:0004197">
    <property type="term" value="F:cysteine-type endopeptidase activity"/>
    <property type="evidence" value="ECO:0000318"/>
    <property type="project" value="GO_Central"/>
</dbReference>
<dbReference type="InterPro" id="IPR038765">
    <property type="entry name" value="Papain-like_cys_pep_sf"/>
</dbReference>
<evidence type="ECO:0000313" key="12">
    <source>
        <dbReference type="Proteomes" id="UP000813463"/>
    </source>
</evidence>
<organism evidence="12 13">
    <name type="scientific">Spinacia oleracea</name>
    <name type="common">Spinach</name>
    <dbReference type="NCBI Taxonomy" id="3562"/>
    <lineage>
        <taxon>Eukaryota</taxon>
        <taxon>Viridiplantae</taxon>
        <taxon>Streptophyta</taxon>
        <taxon>Embryophyta</taxon>
        <taxon>Tracheophyta</taxon>
        <taxon>Spermatophyta</taxon>
        <taxon>Magnoliopsida</taxon>
        <taxon>eudicotyledons</taxon>
        <taxon>Gunneridae</taxon>
        <taxon>Pentapetalae</taxon>
        <taxon>Caryophyllales</taxon>
        <taxon>Chenopodiaceae</taxon>
        <taxon>Chenopodioideae</taxon>
        <taxon>Anserineae</taxon>
        <taxon>Spinacia</taxon>
    </lineage>
</organism>